<organism evidence="6 7">
    <name type="scientific">Nocardia farcinica (strain IFM 10152)</name>
    <dbReference type="NCBI Taxonomy" id="247156"/>
    <lineage>
        <taxon>Bacteria</taxon>
        <taxon>Bacillati</taxon>
        <taxon>Actinomycetota</taxon>
        <taxon>Actinomycetes</taxon>
        <taxon>Mycobacteriales</taxon>
        <taxon>Nocardiaceae</taxon>
        <taxon>Nocardia</taxon>
    </lineage>
</organism>
<reference evidence="6 7" key="1">
    <citation type="journal article" date="2004" name="Proc. Natl. Acad. Sci. U.S.A.">
        <title>The complete genomic sequence of Nocardia farcinica IFM 10152.</title>
        <authorList>
            <person name="Ishikawa J."/>
            <person name="Yamashita A."/>
            <person name="Mikami Y."/>
            <person name="Hoshino Y."/>
            <person name="Kurita H."/>
            <person name="Hotta K."/>
            <person name="Shiba T."/>
            <person name="Hattori M."/>
        </authorList>
    </citation>
    <scope>NUCLEOTIDE SEQUENCE [LARGE SCALE GENOMIC DNA]</scope>
    <source>
        <strain evidence="6 7">IFM 10152</strain>
    </source>
</reference>
<evidence type="ECO:0000259" key="4">
    <source>
        <dbReference type="Pfam" id="PF00440"/>
    </source>
</evidence>
<dbReference type="InterPro" id="IPR009057">
    <property type="entry name" value="Homeodomain-like_sf"/>
</dbReference>
<dbReference type="EMBL" id="AP006618">
    <property type="protein sequence ID" value="BAD59444.1"/>
    <property type="molecule type" value="Genomic_DNA"/>
</dbReference>
<name>Q5YQU7_NOCFA</name>
<dbReference type="STRING" id="247156.NFA_45930"/>
<keyword evidence="2" id="KW-0238">DNA-binding</keyword>
<dbReference type="Pfam" id="PF00440">
    <property type="entry name" value="TetR_N"/>
    <property type="match status" value="1"/>
</dbReference>
<feature type="domain" description="HTH tetR-type" evidence="4">
    <location>
        <begin position="33"/>
        <end position="75"/>
    </location>
</feature>
<protein>
    <submittedName>
        <fullName evidence="6">Putative transcriptional regulator</fullName>
    </submittedName>
</protein>
<dbReference type="Gene3D" id="1.10.357.10">
    <property type="entry name" value="Tetracycline Repressor, domain 2"/>
    <property type="match status" value="1"/>
</dbReference>
<evidence type="ECO:0000256" key="1">
    <source>
        <dbReference type="ARBA" id="ARBA00023015"/>
    </source>
</evidence>
<proteinExistence type="predicted"/>
<dbReference type="GO" id="GO:0045892">
    <property type="term" value="P:negative regulation of DNA-templated transcription"/>
    <property type="evidence" value="ECO:0007669"/>
    <property type="project" value="InterPro"/>
</dbReference>
<evidence type="ECO:0000313" key="7">
    <source>
        <dbReference type="Proteomes" id="UP000006820"/>
    </source>
</evidence>
<sequence length="250" mass="27980">MFDNVRFDRTLALLWGEDATRVGRSGATIADFVAAATAILDEQGAEGLSMRAVANRLGVRTMATYTFGNKDDLVALVVDRAYRDMYPSDKRPGRLAWRPGLTEVAHANRALGLAHPWLHELQVVRSLMGPHELRKRDHELAPLEATPLSDVEKDQVLTQLLLHVAGMTRIENSLRRERDATGLDDAQWWQEVMPTLEPIAEGDPFPLAQRIGLAAQSARNGRFWTDEAFEFGLERLLDGIEVLIEKRSDS</sequence>
<gene>
    <name evidence="6" type="ordered locus">NFA_45930</name>
</gene>
<evidence type="ECO:0000256" key="3">
    <source>
        <dbReference type="ARBA" id="ARBA00023163"/>
    </source>
</evidence>
<dbReference type="GO" id="GO:0003677">
    <property type="term" value="F:DNA binding"/>
    <property type="evidence" value="ECO:0007669"/>
    <property type="project" value="UniProtKB-KW"/>
</dbReference>
<dbReference type="SUPFAM" id="SSF48498">
    <property type="entry name" value="Tetracyclin repressor-like, C-terminal domain"/>
    <property type="match status" value="1"/>
</dbReference>
<dbReference type="KEGG" id="nfa:NFA_45930"/>
<dbReference type="Pfam" id="PF02909">
    <property type="entry name" value="TetR_C_1"/>
    <property type="match status" value="1"/>
</dbReference>
<dbReference type="HOGENOM" id="CLU_069543_0_1_11"/>
<keyword evidence="3" id="KW-0804">Transcription</keyword>
<dbReference type="Proteomes" id="UP000006820">
    <property type="component" value="Chromosome"/>
</dbReference>
<keyword evidence="1" id="KW-0805">Transcription regulation</keyword>
<feature type="domain" description="Tetracycline repressor TetR C-terminal" evidence="5">
    <location>
        <begin position="95"/>
        <end position="242"/>
    </location>
</feature>
<evidence type="ECO:0000256" key="2">
    <source>
        <dbReference type="ARBA" id="ARBA00023125"/>
    </source>
</evidence>
<accession>Q5YQU7</accession>
<dbReference type="SUPFAM" id="SSF46689">
    <property type="entry name" value="Homeodomain-like"/>
    <property type="match status" value="1"/>
</dbReference>
<keyword evidence="7" id="KW-1185">Reference proteome</keyword>
<dbReference type="InterPro" id="IPR001647">
    <property type="entry name" value="HTH_TetR"/>
</dbReference>
<dbReference type="InterPro" id="IPR036271">
    <property type="entry name" value="Tet_transcr_reg_TetR-rel_C_sf"/>
</dbReference>
<dbReference type="InterPro" id="IPR004111">
    <property type="entry name" value="Repressor_TetR_C"/>
</dbReference>
<evidence type="ECO:0000313" key="6">
    <source>
        <dbReference type="EMBL" id="BAD59444.1"/>
    </source>
</evidence>
<dbReference type="Gene3D" id="1.10.10.60">
    <property type="entry name" value="Homeodomain-like"/>
    <property type="match status" value="1"/>
</dbReference>
<evidence type="ECO:0000259" key="5">
    <source>
        <dbReference type="Pfam" id="PF02909"/>
    </source>
</evidence>
<dbReference type="eggNOG" id="COG1309">
    <property type="taxonomic scope" value="Bacteria"/>
</dbReference>
<dbReference type="AlphaFoldDB" id="Q5YQU7"/>